<keyword evidence="4 6" id="KW-1133">Transmembrane helix</keyword>
<dbReference type="OrthoDB" id="9803781at2"/>
<protein>
    <submittedName>
        <fullName evidence="8">Patched family protein</fullName>
    </submittedName>
</protein>
<dbReference type="Proteomes" id="UP000192342">
    <property type="component" value="Unassembled WGS sequence"/>
</dbReference>
<name>A0A1Y1SCU8_9GAMM</name>
<feature type="transmembrane region" description="Helical" evidence="6">
    <location>
        <begin position="761"/>
        <end position="782"/>
    </location>
</feature>
<dbReference type="AlphaFoldDB" id="A0A1Y1SCU8"/>
<dbReference type="Pfam" id="PF03176">
    <property type="entry name" value="MMPL"/>
    <property type="match status" value="2"/>
</dbReference>
<feature type="transmembrane region" description="Helical" evidence="6">
    <location>
        <begin position="788"/>
        <end position="813"/>
    </location>
</feature>
<feature type="domain" description="SSD" evidence="7">
    <location>
        <begin position="642"/>
        <end position="812"/>
    </location>
</feature>
<evidence type="ECO:0000256" key="4">
    <source>
        <dbReference type="ARBA" id="ARBA00022989"/>
    </source>
</evidence>
<comment type="caution">
    <text evidence="8">The sequence shown here is derived from an EMBL/GenBank/DDBJ whole genome shotgun (WGS) entry which is preliminary data.</text>
</comment>
<evidence type="ECO:0000313" key="8">
    <source>
        <dbReference type="EMBL" id="ORE86452.1"/>
    </source>
</evidence>
<comment type="subcellular location">
    <subcellularLocation>
        <location evidence="1">Cell membrane</location>
        <topology evidence="1">Multi-pass membrane protein</topology>
    </subcellularLocation>
</comment>
<gene>
    <name evidence="8" type="ORF">ATO7_14183</name>
</gene>
<keyword evidence="5 6" id="KW-0472">Membrane</keyword>
<dbReference type="InterPro" id="IPR004869">
    <property type="entry name" value="MMPL_dom"/>
</dbReference>
<dbReference type="SUPFAM" id="SSF82866">
    <property type="entry name" value="Multidrug efflux transporter AcrB transmembrane domain"/>
    <property type="match status" value="2"/>
</dbReference>
<feature type="transmembrane region" description="Helical" evidence="6">
    <location>
        <begin position="298"/>
        <end position="322"/>
    </location>
</feature>
<evidence type="ECO:0000256" key="1">
    <source>
        <dbReference type="ARBA" id="ARBA00004651"/>
    </source>
</evidence>
<feature type="transmembrane region" description="Helical" evidence="6">
    <location>
        <begin position="361"/>
        <end position="388"/>
    </location>
</feature>
<dbReference type="InterPro" id="IPR000731">
    <property type="entry name" value="SSD"/>
</dbReference>
<feature type="transmembrane region" description="Helical" evidence="6">
    <location>
        <begin position="328"/>
        <end position="349"/>
    </location>
</feature>
<feature type="transmembrane region" description="Helical" evidence="6">
    <location>
        <begin position="662"/>
        <end position="680"/>
    </location>
</feature>
<evidence type="ECO:0000313" key="9">
    <source>
        <dbReference type="Proteomes" id="UP000192342"/>
    </source>
</evidence>
<dbReference type="InterPro" id="IPR050545">
    <property type="entry name" value="Mycobact_MmpL"/>
</dbReference>
<feature type="transmembrane region" description="Helical" evidence="6">
    <location>
        <begin position="272"/>
        <end position="291"/>
    </location>
</feature>
<dbReference type="EMBL" id="AQQV01000003">
    <property type="protein sequence ID" value="ORE86452.1"/>
    <property type="molecule type" value="Genomic_DNA"/>
</dbReference>
<proteinExistence type="predicted"/>
<dbReference type="PANTHER" id="PTHR33406">
    <property type="entry name" value="MEMBRANE PROTEIN MJ1562-RELATED"/>
    <property type="match status" value="1"/>
</dbReference>
<dbReference type="Gene3D" id="1.20.1640.10">
    <property type="entry name" value="Multidrug efflux transporter AcrB transmembrane domain"/>
    <property type="match status" value="2"/>
</dbReference>
<evidence type="ECO:0000259" key="7">
    <source>
        <dbReference type="PROSITE" id="PS50156"/>
    </source>
</evidence>
<keyword evidence="2" id="KW-1003">Cell membrane</keyword>
<keyword evidence="3 6" id="KW-0812">Transmembrane</keyword>
<dbReference type="PROSITE" id="PS50156">
    <property type="entry name" value="SSD"/>
    <property type="match status" value="2"/>
</dbReference>
<dbReference type="PANTHER" id="PTHR33406:SF12">
    <property type="entry name" value="BLR2997 PROTEIN"/>
    <property type="match status" value="1"/>
</dbReference>
<evidence type="ECO:0000256" key="6">
    <source>
        <dbReference type="SAM" id="Phobius"/>
    </source>
</evidence>
<evidence type="ECO:0000256" key="3">
    <source>
        <dbReference type="ARBA" id="ARBA00022692"/>
    </source>
</evidence>
<sequence>MAASRLFAKFRSVTESAFARWGEICHDHPLRILAVVLAALAGLSIALPSLQTDMSNEGYLREDDPARLNLKWFQTAFGRDDRIVVVLRSDADVIKPGVLNTVRQLHQALEELPQVNKVESLINARLTLGRDDELIVRDLMEDWPESADDYAALGTLIENRSLIRENFISRDGHGTLIIVTPDAYTASVSGAHDEPAALDAFDFDAGFEDMGLPGETDAASRPAELISDQEMFDLVLRIQALGKTYEREDLRVSFAGASYLTERLTHVLVRDMSVFSGLSIGITALLLLLVFRRWIMVILPISVALLSVYATFAIMATLGMTLTTASQILPSLLLAVGVGNSVHIFTVFFQALDRGDSKREALSYALGHSGLAVVLTGLTTAGGLASFITADMQTVAQIGVIAPIGILCALVFSLSLLPALIALTRFRNKGLRSDASGPLQGFLSLCAELSTRYPGRVAGSWFVVLGLCMLAITQLRPSHNPLHWFPLGSEVRDSMDLVNEQFGGATYVEIVVDSGQTNGLHDPSLLHNVDRAMQRAAHVELQGGRMGPSTSLLDINKELHQALNGNDPAFYRIPDNRELIAQELLLFENSGNEDLKDLVDSPFQMMRITAKVPFVDSLHYAPYLASLDQIFEEELGTDVNVTLTGMTPLFATTVGYIITDTLRAYTVAFAIIAPLMMLLVGSVRVGLLSMIPNLAPIIITLAFMYLLGLPLDMFSTLVGCIALGLAVDDTIHFMHNYQRYRAKLGDAAAAVRETLRTTGKALMVTSIVLVAAFMVNAAGTMINVRNFGLITSFCIALAFLADVLLAPALVVLLDRWKTRGTLRAG</sequence>
<keyword evidence="9" id="KW-1185">Reference proteome</keyword>
<accession>A0A1Y1SCU8</accession>
<evidence type="ECO:0000256" key="5">
    <source>
        <dbReference type="ARBA" id="ARBA00023136"/>
    </source>
</evidence>
<feature type="transmembrane region" description="Helical" evidence="6">
    <location>
        <begin position="713"/>
        <end position="734"/>
    </location>
</feature>
<dbReference type="RefSeq" id="WP_083562809.1">
    <property type="nucleotide sequence ID" value="NZ_AQQV01000003.1"/>
</dbReference>
<reference evidence="8 9" key="1">
    <citation type="submission" date="2013-04" db="EMBL/GenBank/DDBJ databases">
        <title>Oceanococcus atlanticus 22II-S10r2 Genome Sequencing.</title>
        <authorList>
            <person name="Lai Q."/>
            <person name="Li G."/>
            <person name="Shao Z."/>
        </authorList>
    </citation>
    <scope>NUCLEOTIDE SEQUENCE [LARGE SCALE GENOMIC DNA]</scope>
    <source>
        <strain evidence="8 9">22II-S10r2</strain>
    </source>
</reference>
<dbReference type="GO" id="GO:0005886">
    <property type="term" value="C:plasma membrane"/>
    <property type="evidence" value="ECO:0007669"/>
    <property type="project" value="UniProtKB-SubCell"/>
</dbReference>
<feature type="domain" description="SSD" evidence="7">
    <location>
        <begin position="293"/>
        <end position="423"/>
    </location>
</feature>
<evidence type="ECO:0000256" key="2">
    <source>
        <dbReference type="ARBA" id="ARBA00022475"/>
    </source>
</evidence>
<organism evidence="8 9">
    <name type="scientific">Oceanococcus atlanticus</name>
    <dbReference type="NCBI Taxonomy" id="1317117"/>
    <lineage>
        <taxon>Bacteria</taxon>
        <taxon>Pseudomonadati</taxon>
        <taxon>Pseudomonadota</taxon>
        <taxon>Gammaproteobacteria</taxon>
        <taxon>Chromatiales</taxon>
        <taxon>Oceanococcaceae</taxon>
        <taxon>Oceanococcus</taxon>
    </lineage>
</organism>
<dbReference type="STRING" id="1317117.ATO7_14183"/>
<feature type="transmembrane region" description="Helical" evidence="6">
    <location>
        <begin position="400"/>
        <end position="423"/>
    </location>
</feature>